<feature type="domain" description="Pyridoxamine kinase/Phosphomethylpyrimidine kinase" evidence="3">
    <location>
        <begin position="12"/>
        <end position="250"/>
    </location>
</feature>
<organism evidence="4 5">
    <name type="scientific">Deinococcus maricopensis (strain DSM 21211 / LMG 22137 / NRRL B-23946 / LB-34)</name>
    <dbReference type="NCBI Taxonomy" id="709986"/>
    <lineage>
        <taxon>Bacteria</taxon>
        <taxon>Thermotogati</taxon>
        <taxon>Deinococcota</taxon>
        <taxon>Deinococci</taxon>
        <taxon>Deinococcales</taxon>
        <taxon>Deinococcaceae</taxon>
        <taxon>Deinococcus</taxon>
    </lineage>
</organism>
<dbReference type="Proteomes" id="UP000008635">
    <property type="component" value="Chromosome"/>
</dbReference>
<keyword evidence="4" id="KW-0808">Transferase</keyword>
<dbReference type="InterPro" id="IPR004399">
    <property type="entry name" value="HMP/HMP-P_kinase_dom"/>
</dbReference>
<dbReference type="eggNOG" id="COG0351">
    <property type="taxonomic scope" value="Bacteria"/>
</dbReference>
<dbReference type="InterPro" id="IPR013749">
    <property type="entry name" value="PM/HMP-P_kinase-1"/>
</dbReference>
<gene>
    <name evidence="4" type="ordered locus">Deima_2214</name>
</gene>
<dbReference type="Gene3D" id="3.40.1190.20">
    <property type="match status" value="1"/>
</dbReference>
<dbReference type="Pfam" id="PF08543">
    <property type="entry name" value="Phos_pyr_kin"/>
    <property type="match status" value="1"/>
</dbReference>
<evidence type="ECO:0000256" key="1">
    <source>
        <dbReference type="ARBA" id="ARBA00004948"/>
    </source>
</evidence>
<comment type="pathway">
    <text evidence="1">Cofactor biosynthesis; thiamine diphosphate biosynthesis.</text>
</comment>
<dbReference type="GO" id="GO:0005829">
    <property type="term" value="C:cytosol"/>
    <property type="evidence" value="ECO:0007669"/>
    <property type="project" value="TreeGrafter"/>
</dbReference>
<evidence type="ECO:0000256" key="2">
    <source>
        <dbReference type="ARBA" id="ARBA00012135"/>
    </source>
</evidence>
<dbReference type="AlphaFoldDB" id="E8U9W5"/>
<dbReference type="SUPFAM" id="SSF53613">
    <property type="entry name" value="Ribokinase-like"/>
    <property type="match status" value="1"/>
</dbReference>
<dbReference type="EMBL" id="CP002454">
    <property type="protein sequence ID" value="ADV67854.1"/>
    <property type="molecule type" value="Genomic_DNA"/>
</dbReference>
<dbReference type="STRING" id="709986.Deima_2214"/>
<proteinExistence type="predicted"/>
<keyword evidence="4" id="KW-0418">Kinase</keyword>
<dbReference type="NCBIfam" id="TIGR00097">
    <property type="entry name" value="HMP-P_kinase"/>
    <property type="match status" value="1"/>
</dbReference>
<reference evidence="4 5" key="1">
    <citation type="journal article" date="2011" name="Stand. Genomic Sci.">
        <title>Complete genome sequence of Deinococcus maricopensis type strain (LB-34).</title>
        <authorList>
            <person name="Pukall R."/>
            <person name="Zeytun A."/>
            <person name="Lucas S."/>
            <person name="Lapidus A."/>
            <person name="Hammon N."/>
            <person name="Deshpande S."/>
            <person name="Nolan M."/>
            <person name="Cheng J.F."/>
            <person name="Pitluck S."/>
            <person name="Liolios K."/>
            <person name="Pagani I."/>
            <person name="Mikhailova N."/>
            <person name="Ivanova N."/>
            <person name="Mavromatis K."/>
            <person name="Pati A."/>
            <person name="Tapia R."/>
            <person name="Han C."/>
            <person name="Goodwin L."/>
            <person name="Chen A."/>
            <person name="Palaniappan K."/>
            <person name="Land M."/>
            <person name="Hauser L."/>
            <person name="Chang Y.J."/>
            <person name="Jeffries C.D."/>
            <person name="Brambilla E.M."/>
            <person name="Rohde M."/>
            <person name="Goker M."/>
            <person name="Detter J.C."/>
            <person name="Woyke T."/>
            <person name="Bristow J."/>
            <person name="Eisen J.A."/>
            <person name="Markowitz V."/>
            <person name="Hugenholtz P."/>
            <person name="Kyrpides N.C."/>
            <person name="Klenk H.P."/>
        </authorList>
    </citation>
    <scope>NUCLEOTIDE SEQUENCE [LARGE SCALE GENOMIC DNA]</scope>
    <source>
        <strain evidence="5">DSM 21211 / LMG 22137 / NRRL B-23946 / LB-34</strain>
    </source>
</reference>
<evidence type="ECO:0000313" key="4">
    <source>
        <dbReference type="EMBL" id="ADV67854.1"/>
    </source>
</evidence>
<protein>
    <recommendedName>
        <fullName evidence="2">hydroxymethylpyrimidine kinase</fullName>
        <ecNumber evidence="2">2.7.1.49</ecNumber>
    </recommendedName>
</protein>
<dbReference type="HOGENOM" id="CLU_020520_0_0_0"/>
<dbReference type="PANTHER" id="PTHR20858:SF17">
    <property type="entry name" value="HYDROXYMETHYLPYRIMIDINE_PHOSPHOMETHYLPYRIMIDINE KINASE THI20-RELATED"/>
    <property type="match status" value="1"/>
</dbReference>
<keyword evidence="5" id="KW-1185">Reference proteome</keyword>
<accession>E8U9W5</accession>
<reference evidence="5" key="2">
    <citation type="submission" date="2011-01" db="EMBL/GenBank/DDBJ databases">
        <title>The complete genome of Deinococcus maricopensis DSM 21211.</title>
        <authorList>
            <consortium name="US DOE Joint Genome Institute (JGI-PGF)"/>
            <person name="Lucas S."/>
            <person name="Copeland A."/>
            <person name="Lapidus A."/>
            <person name="Goodwin L."/>
            <person name="Pitluck S."/>
            <person name="Kyrpides N."/>
            <person name="Mavromatis K."/>
            <person name="Pagani I."/>
            <person name="Ivanova N."/>
            <person name="Ovchinnikova G."/>
            <person name="Zeytun A."/>
            <person name="Detter J.C."/>
            <person name="Han C."/>
            <person name="Land M."/>
            <person name="Hauser L."/>
            <person name="Markowitz V."/>
            <person name="Cheng J.-F."/>
            <person name="Hugenholtz P."/>
            <person name="Woyke T."/>
            <person name="Wu D."/>
            <person name="Pukall R."/>
            <person name="Gehrich-Schroeter G."/>
            <person name="Brambilla E."/>
            <person name="Klenk H.-P."/>
            <person name="Eisen J.A."/>
        </authorList>
    </citation>
    <scope>NUCLEOTIDE SEQUENCE [LARGE SCALE GENOMIC DNA]</scope>
    <source>
        <strain evidence="5">DSM 21211 / LMG 22137 / NRRL B-23946 / LB-34</strain>
    </source>
</reference>
<dbReference type="CDD" id="cd01169">
    <property type="entry name" value="HMPP_kinase"/>
    <property type="match status" value="1"/>
</dbReference>
<dbReference type="PANTHER" id="PTHR20858">
    <property type="entry name" value="PHOSPHOMETHYLPYRIMIDINE KINASE"/>
    <property type="match status" value="1"/>
</dbReference>
<dbReference type="InterPro" id="IPR029056">
    <property type="entry name" value="Ribokinase-like"/>
</dbReference>
<dbReference type="GO" id="GO:0008902">
    <property type="term" value="F:hydroxymethylpyrimidine kinase activity"/>
    <property type="evidence" value="ECO:0007669"/>
    <property type="project" value="UniProtKB-EC"/>
</dbReference>
<dbReference type="GO" id="GO:0008972">
    <property type="term" value="F:phosphomethylpyrimidine kinase activity"/>
    <property type="evidence" value="ECO:0007669"/>
    <property type="project" value="InterPro"/>
</dbReference>
<dbReference type="KEGG" id="dmr:Deima_2214"/>
<name>E8U9W5_DEIML</name>
<dbReference type="OrthoDB" id="9810880at2"/>
<sequence length="261" mass="25843">MTPVALSVAGWDSGGGAGVGADLQVFRAHGVHGVGAVTLVTAQNTLGVQAVQVMDPALVRAQLESVLSDFPVGAVKVGALGSAGVVRAVAEVLRAVRVPVVVDPVLVSTSGRALLAPDALEVFRRELLPLAALVTPNLPEAEVLLGWPAGALSGGLPVEWAAPWPALVKGGHGLGDVLVDVLALHGMRRALTAARRESRHTHGTGCALSSAVAARLACGEGLVEAVTGAHAYVQAALAGAPGLGAGHGPLGVPVVGVGAPS</sequence>
<evidence type="ECO:0000313" key="5">
    <source>
        <dbReference type="Proteomes" id="UP000008635"/>
    </source>
</evidence>
<dbReference type="RefSeq" id="WP_013557359.1">
    <property type="nucleotide sequence ID" value="NC_014958.1"/>
</dbReference>
<evidence type="ECO:0000259" key="3">
    <source>
        <dbReference type="Pfam" id="PF08543"/>
    </source>
</evidence>
<dbReference type="GO" id="GO:0009228">
    <property type="term" value="P:thiamine biosynthetic process"/>
    <property type="evidence" value="ECO:0007669"/>
    <property type="project" value="InterPro"/>
</dbReference>
<dbReference type="EC" id="2.7.1.49" evidence="2"/>